<dbReference type="RefSeq" id="WP_145085123.1">
    <property type="nucleotide sequence ID" value="NZ_CP036298.1"/>
</dbReference>
<feature type="transmembrane region" description="Helical" evidence="1">
    <location>
        <begin position="558"/>
        <end position="578"/>
    </location>
</feature>
<evidence type="ECO:0000313" key="2">
    <source>
        <dbReference type="EMBL" id="QDV27557.1"/>
    </source>
</evidence>
<keyword evidence="1" id="KW-1133">Transmembrane helix</keyword>
<dbReference type="PANTHER" id="PTHR43471:SF12">
    <property type="entry name" value="HYPOTHETICAL MEMBRANE PROTEIN, CONSERVED"/>
    <property type="match status" value="1"/>
</dbReference>
<accession>A0A518GG77</accession>
<feature type="transmembrane region" description="Helical" evidence="1">
    <location>
        <begin position="357"/>
        <end position="377"/>
    </location>
</feature>
<feature type="transmembrane region" description="Helical" evidence="1">
    <location>
        <begin position="440"/>
        <end position="459"/>
    </location>
</feature>
<keyword evidence="1" id="KW-0472">Membrane</keyword>
<feature type="transmembrane region" description="Helical" evidence="1">
    <location>
        <begin position="506"/>
        <end position="524"/>
    </location>
</feature>
<reference evidence="2 3" key="1">
    <citation type="submission" date="2019-02" db="EMBL/GenBank/DDBJ databases">
        <title>Deep-cultivation of Planctomycetes and their phenomic and genomic characterization uncovers novel biology.</title>
        <authorList>
            <person name="Wiegand S."/>
            <person name="Jogler M."/>
            <person name="Boedeker C."/>
            <person name="Pinto D."/>
            <person name="Vollmers J."/>
            <person name="Rivas-Marin E."/>
            <person name="Kohn T."/>
            <person name="Peeters S.H."/>
            <person name="Heuer A."/>
            <person name="Rast P."/>
            <person name="Oberbeckmann S."/>
            <person name="Bunk B."/>
            <person name="Jeske O."/>
            <person name="Meyerdierks A."/>
            <person name="Storesund J.E."/>
            <person name="Kallscheuer N."/>
            <person name="Luecker S."/>
            <person name="Lage O.M."/>
            <person name="Pohl T."/>
            <person name="Merkel B.J."/>
            <person name="Hornburger P."/>
            <person name="Mueller R.-W."/>
            <person name="Bruemmer F."/>
            <person name="Labrenz M."/>
            <person name="Spormann A.M."/>
            <person name="Op den Camp H."/>
            <person name="Overmann J."/>
            <person name="Amann R."/>
            <person name="Jetten M.S.M."/>
            <person name="Mascher T."/>
            <person name="Medema M.H."/>
            <person name="Devos D.P."/>
            <person name="Kaster A.-K."/>
            <person name="Ovreas L."/>
            <person name="Rohde M."/>
            <person name="Galperin M.Y."/>
            <person name="Jogler C."/>
        </authorList>
    </citation>
    <scope>NUCLEOTIDE SEQUENCE [LARGE SCALE GENOMIC DNA]</scope>
    <source>
        <strain evidence="2 3">Q31a</strain>
    </source>
</reference>
<gene>
    <name evidence="2" type="ORF">Q31a_59460</name>
</gene>
<feature type="transmembrane region" description="Helical" evidence="1">
    <location>
        <begin position="318"/>
        <end position="337"/>
    </location>
</feature>
<dbReference type="OrthoDB" id="229421at2"/>
<feature type="transmembrane region" description="Helical" evidence="1">
    <location>
        <begin position="233"/>
        <end position="256"/>
    </location>
</feature>
<evidence type="ECO:0000313" key="3">
    <source>
        <dbReference type="Proteomes" id="UP000318017"/>
    </source>
</evidence>
<feature type="transmembrane region" description="Helical" evidence="1">
    <location>
        <begin position="530"/>
        <end position="551"/>
    </location>
</feature>
<keyword evidence="3" id="KW-1185">Reference proteome</keyword>
<dbReference type="Proteomes" id="UP000318017">
    <property type="component" value="Chromosome"/>
</dbReference>
<dbReference type="PANTHER" id="PTHR43471">
    <property type="entry name" value="ABC TRANSPORTER PERMEASE"/>
    <property type="match status" value="1"/>
</dbReference>
<feature type="transmembrane region" description="Helical" evidence="1">
    <location>
        <begin position="143"/>
        <end position="167"/>
    </location>
</feature>
<organism evidence="2 3">
    <name type="scientific">Aureliella helgolandensis</name>
    <dbReference type="NCBI Taxonomy" id="2527968"/>
    <lineage>
        <taxon>Bacteria</taxon>
        <taxon>Pseudomonadati</taxon>
        <taxon>Planctomycetota</taxon>
        <taxon>Planctomycetia</taxon>
        <taxon>Pirellulales</taxon>
        <taxon>Pirellulaceae</taxon>
        <taxon>Aureliella</taxon>
    </lineage>
</organism>
<dbReference type="AlphaFoldDB" id="A0A518GG77"/>
<feature type="transmembrane region" description="Helical" evidence="1">
    <location>
        <begin position="471"/>
        <end position="494"/>
    </location>
</feature>
<feature type="transmembrane region" description="Helical" evidence="1">
    <location>
        <begin position="118"/>
        <end position="136"/>
    </location>
</feature>
<feature type="transmembrane region" description="Helical" evidence="1">
    <location>
        <begin position="411"/>
        <end position="431"/>
    </location>
</feature>
<protein>
    <submittedName>
        <fullName evidence="2">ABC-2 family transporter protein</fullName>
    </submittedName>
</protein>
<name>A0A518GG77_9BACT</name>
<feature type="transmembrane region" description="Helical" evidence="1">
    <location>
        <begin position="24"/>
        <end position="44"/>
    </location>
</feature>
<feature type="transmembrane region" description="Helical" evidence="1">
    <location>
        <begin position="173"/>
        <end position="197"/>
    </location>
</feature>
<sequence length="595" mass="64857">MFGPILAREWLVAPRKLRFYGQRVVFVLALFSLVCTAWALVAGIQQVRNLGDFSRFGVLVFQIVVPLELIVTMFLAAVASASNVSQEKDRRTLILLLLTRLTSTQIVLGKLFSSLIGVANLIFAALPLLLLIAILGGVSTRQVYIATALIALTAAWSGALANLVAFWREKTFQTLAITLLAIVGWLVFTEAIAAGVITSLAPEWAELLSPIRALWGICLPIPTSAWAELPGGAAFAHCGLALLASVLFSGIAILRLRVWNPSRQLRPQAPEPDEDYTQASQEVATEKRSWKVRAPRPMWNNPVLWREMRTWAYGRKLMLIRLAYFALFAAAVAGLYWSVSSGVALQRSRLADELIPVSARILAPFFCVSFVMINALAVNSITNERDGQALDLLLATQITPPQFLFGKLLGVLYVTKEMVLLPLALLGYLWWQGGMTSENLLFCVLGLLVMDLFSAMLGIHSGMINSQSRTAIGTSLGTLFFLFLGIATCMMIMISFRGSFTRQLPPFLAIILGGGTGLYVALGSRNPSPAIALAAFGLPFLTFFAITSFILRNQELTVFSVIVCAYGFATAAMIIPALSEFDFAMGKSKSVDEEG</sequence>
<dbReference type="KEGG" id="ahel:Q31a_59460"/>
<feature type="transmembrane region" description="Helical" evidence="1">
    <location>
        <begin position="56"/>
        <end position="81"/>
    </location>
</feature>
<evidence type="ECO:0000256" key="1">
    <source>
        <dbReference type="SAM" id="Phobius"/>
    </source>
</evidence>
<keyword evidence="1" id="KW-0812">Transmembrane</keyword>
<proteinExistence type="predicted"/>
<dbReference type="EMBL" id="CP036298">
    <property type="protein sequence ID" value="QDV27557.1"/>
    <property type="molecule type" value="Genomic_DNA"/>
</dbReference>